<feature type="signal peptide" evidence="5">
    <location>
        <begin position="1"/>
        <end position="19"/>
    </location>
</feature>
<gene>
    <name evidence="7" type="ORF">CTRI78_v010910</name>
</gene>
<dbReference type="InterPro" id="IPR006710">
    <property type="entry name" value="Glyco_hydro_43"/>
</dbReference>
<comment type="caution">
    <text evidence="7">The sequence shown here is derived from an EMBL/GenBank/DDBJ whole genome shotgun (WGS) entry which is preliminary data.</text>
</comment>
<keyword evidence="5" id="KW-0732">Signal</keyword>
<dbReference type="SUPFAM" id="SSF75005">
    <property type="entry name" value="Arabinanase/levansucrase/invertase"/>
    <property type="match status" value="1"/>
</dbReference>
<dbReference type="GO" id="GO:0030246">
    <property type="term" value="F:carbohydrate binding"/>
    <property type="evidence" value="ECO:0007669"/>
    <property type="project" value="InterPro"/>
</dbReference>
<dbReference type="GO" id="GO:0004553">
    <property type="term" value="F:hydrolase activity, hydrolyzing O-glycosyl compounds"/>
    <property type="evidence" value="ECO:0007669"/>
    <property type="project" value="InterPro"/>
</dbReference>
<accession>A0A4R8QUJ6</accession>
<dbReference type="Pfam" id="PF22704">
    <property type="entry name" value="CBM13-like"/>
    <property type="match status" value="1"/>
</dbReference>
<keyword evidence="3 4" id="KW-0326">Glycosidase</keyword>
<dbReference type="CDD" id="cd04081">
    <property type="entry name" value="CBM35_galactosidase-like"/>
    <property type="match status" value="1"/>
</dbReference>
<dbReference type="Proteomes" id="UP000295703">
    <property type="component" value="Unassembled WGS sequence"/>
</dbReference>
<organism evidence="7 8">
    <name type="scientific">Colletotrichum trifolii</name>
    <dbReference type="NCBI Taxonomy" id="5466"/>
    <lineage>
        <taxon>Eukaryota</taxon>
        <taxon>Fungi</taxon>
        <taxon>Dikarya</taxon>
        <taxon>Ascomycota</taxon>
        <taxon>Pezizomycotina</taxon>
        <taxon>Sordariomycetes</taxon>
        <taxon>Hypocreomycetidae</taxon>
        <taxon>Glomerellales</taxon>
        <taxon>Glomerellaceae</taxon>
        <taxon>Colletotrichum</taxon>
        <taxon>Colletotrichum orbiculare species complex</taxon>
    </lineage>
</organism>
<dbReference type="InterPro" id="IPR005084">
    <property type="entry name" value="CBM6"/>
</dbReference>
<dbReference type="Gene3D" id="2.115.10.20">
    <property type="entry name" value="Glycosyl hydrolase domain, family 43"/>
    <property type="match status" value="1"/>
</dbReference>
<reference evidence="7 8" key="1">
    <citation type="submission" date="2018-12" db="EMBL/GenBank/DDBJ databases">
        <title>Genome sequence and assembly of Colletotrichum trifolii.</title>
        <authorList>
            <person name="Gan P."/>
            <person name="Shirasu K."/>
        </authorList>
    </citation>
    <scope>NUCLEOTIDE SEQUENCE [LARGE SCALE GENOMIC DNA]</scope>
    <source>
        <strain evidence="7 8">543-2</strain>
    </source>
</reference>
<dbReference type="PANTHER" id="PTHR22925:SF3">
    <property type="entry name" value="GLYCOSYL HYDROLASE FAMILY PROTEIN 43"/>
    <property type="match status" value="1"/>
</dbReference>
<dbReference type="SUPFAM" id="SSF49785">
    <property type="entry name" value="Galactose-binding domain-like"/>
    <property type="match status" value="1"/>
</dbReference>
<protein>
    <recommendedName>
        <fullName evidence="6">CBM6 domain-containing protein</fullName>
    </recommendedName>
</protein>
<keyword evidence="2 4" id="KW-0378">Hydrolase</keyword>
<evidence type="ECO:0000256" key="2">
    <source>
        <dbReference type="ARBA" id="ARBA00022801"/>
    </source>
</evidence>
<sequence>MRLFNILASLCAGADLAQATLQIISGGTWTATNTGRHVQAHGAGITKVGSTYYMVGEDKTEGSAFQNINCYSTTNLVEWTHVGALLSRTASGDLGPNRVVERPKVIYNSLTRKYVMYLHIDSSNYGEAKVGVATSDTVCGKYTYIGSWRPLGFESRDIGLFQDDNGSAYLLTEDRPNGLRIDALSSDYLNTTQSVYLWNVNIESPAILKRNGYYFMFGSRLTGWNPNDNVYSYATSLSGPWSAWQTFAPAGSNTFSSQTTYILPVGDMVIYMGDRWVSTNLMRSTYVWLPLTISGTTITLADRVNWTPNVAAGTWAAGPTETSYEGESAALSGGARSISCAGCSGSAAAGYLGGSSGGGAVQFSSVSVQASGRTTVRIKHLNGDSGQRWATVTCNGASQTLAFLPTADGNSPGSSSLFCNLNAGSGNTIRIASSDSSWAADIDRIFVPVN</sequence>
<evidence type="ECO:0000256" key="4">
    <source>
        <dbReference type="RuleBase" id="RU361187"/>
    </source>
</evidence>
<dbReference type="PANTHER" id="PTHR22925">
    <property type="entry name" value="GLYCOSYL HYDROLASE 43 FAMILY MEMBER"/>
    <property type="match status" value="1"/>
</dbReference>
<dbReference type="CDD" id="cd18821">
    <property type="entry name" value="GH43_Pc3Gal43A-like"/>
    <property type="match status" value="1"/>
</dbReference>
<evidence type="ECO:0000259" key="6">
    <source>
        <dbReference type="PROSITE" id="PS51175"/>
    </source>
</evidence>
<evidence type="ECO:0000256" key="3">
    <source>
        <dbReference type="ARBA" id="ARBA00023295"/>
    </source>
</evidence>
<dbReference type="GO" id="GO:0005975">
    <property type="term" value="P:carbohydrate metabolic process"/>
    <property type="evidence" value="ECO:0007669"/>
    <property type="project" value="InterPro"/>
</dbReference>
<name>A0A4R8QUJ6_COLTR</name>
<dbReference type="AlphaFoldDB" id="A0A4R8QUJ6"/>
<feature type="domain" description="CBM6" evidence="6">
    <location>
        <begin position="322"/>
        <end position="448"/>
    </location>
</feature>
<dbReference type="Gene3D" id="2.60.120.260">
    <property type="entry name" value="Galactose-binding domain-like"/>
    <property type="match status" value="1"/>
</dbReference>
<dbReference type="InterPro" id="IPR023296">
    <property type="entry name" value="Glyco_hydro_beta-prop_sf"/>
</dbReference>
<dbReference type="Pfam" id="PF04616">
    <property type="entry name" value="Glyco_hydro_43"/>
    <property type="match status" value="1"/>
</dbReference>
<feature type="chain" id="PRO_5020622340" description="CBM6 domain-containing protein" evidence="5">
    <location>
        <begin position="20"/>
        <end position="450"/>
    </location>
</feature>
<evidence type="ECO:0000313" key="8">
    <source>
        <dbReference type="Proteomes" id="UP000295703"/>
    </source>
</evidence>
<evidence type="ECO:0000256" key="5">
    <source>
        <dbReference type="SAM" id="SignalP"/>
    </source>
</evidence>
<comment type="similarity">
    <text evidence="1 4">Belongs to the glycosyl hydrolase 43 family.</text>
</comment>
<evidence type="ECO:0000256" key="1">
    <source>
        <dbReference type="ARBA" id="ARBA00009865"/>
    </source>
</evidence>
<dbReference type="InterPro" id="IPR008979">
    <property type="entry name" value="Galactose-bd-like_sf"/>
</dbReference>
<evidence type="ECO:0000313" key="7">
    <source>
        <dbReference type="EMBL" id="TDZ38273.1"/>
    </source>
</evidence>
<proteinExistence type="inferred from homology"/>
<dbReference type="InterPro" id="IPR055240">
    <property type="entry name" value="CBM13-like"/>
</dbReference>
<keyword evidence="8" id="KW-1185">Reference proteome</keyword>
<dbReference type="PROSITE" id="PS51175">
    <property type="entry name" value="CBM6"/>
    <property type="match status" value="1"/>
</dbReference>
<dbReference type="STRING" id="5466.A0A4R8QUJ6"/>
<dbReference type="EMBL" id="RYZW01000206">
    <property type="protein sequence ID" value="TDZ38273.1"/>
    <property type="molecule type" value="Genomic_DNA"/>
</dbReference>